<gene>
    <name evidence="1" type="ORF">GMBLW1_37750</name>
</gene>
<dbReference type="Proteomes" id="UP000464378">
    <property type="component" value="Chromosome"/>
</dbReference>
<name>A0A6C2YUK4_9BACT</name>
<proteinExistence type="predicted"/>
<dbReference type="Pfam" id="PF21813">
    <property type="entry name" value="DUF6882"/>
    <property type="match status" value="1"/>
</dbReference>
<dbReference type="EMBL" id="LR586016">
    <property type="protein sequence ID" value="VIP05418.1"/>
    <property type="molecule type" value="Genomic_DNA"/>
</dbReference>
<dbReference type="InterPro" id="IPR049249">
    <property type="entry name" value="DUF6882"/>
</dbReference>
<dbReference type="AlphaFoldDB" id="A0A6C2YUK4"/>
<reference evidence="1" key="1">
    <citation type="submission" date="2019-04" db="EMBL/GenBank/DDBJ databases">
        <authorList>
            <consortium name="Science for Life Laboratories"/>
        </authorList>
    </citation>
    <scope>NUCLEOTIDE SEQUENCE</scope>
    <source>
        <strain evidence="1">MBLW1</strain>
    </source>
</reference>
<evidence type="ECO:0000313" key="2">
    <source>
        <dbReference type="Proteomes" id="UP000464378"/>
    </source>
</evidence>
<keyword evidence="2" id="KW-1185">Reference proteome</keyword>
<sequence length="227" mass="25447">MRANLPNLRLCTVIASCDKQMQLADLLESEPWHLNVYAGFLSFDNRYRWHVQLLGTESLASGSWLWAWANTESKIPGHLLVASLALKAYGEQHGIPELTTPQLPLDQINGNTIGLLASSICEANAFYRCPYEGGALYVLIMDESFPKCTEPPLHQLATVFPQAIASLEIPDHRLALIGYLDHYELGYEQDGEKVVVRENGEPVLTATFDEQNRLTNLEATIKPHPRY</sequence>
<protein>
    <submittedName>
        <fullName evidence="1">Uncharacterized protein</fullName>
    </submittedName>
</protein>
<evidence type="ECO:0000313" key="1">
    <source>
        <dbReference type="EMBL" id="VIP05418.1"/>
    </source>
</evidence>
<dbReference type="RefSeq" id="WP_390821114.1">
    <property type="nucleotide sequence ID" value="NZ_LR593887.1"/>
</dbReference>
<dbReference type="EMBL" id="LR593887">
    <property type="protein sequence ID" value="VTS08192.1"/>
    <property type="molecule type" value="Genomic_DNA"/>
</dbReference>
<organism evidence="1">
    <name type="scientific">Tuwongella immobilis</name>
    <dbReference type="NCBI Taxonomy" id="692036"/>
    <lineage>
        <taxon>Bacteria</taxon>
        <taxon>Pseudomonadati</taxon>
        <taxon>Planctomycetota</taxon>
        <taxon>Planctomycetia</taxon>
        <taxon>Gemmatales</taxon>
        <taxon>Gemmataceae</taxon>
        <taxon>Tuwongella</taxon>
    </lineage>
</organism>
<accession>A0A6C2YUK4</accession>
<dbReference type="InParanoid" id="A0A6C2YUK4"/>
<dbReference type="KEGG" id="tim:GMBLW1_37750"/>